<reference evidence="1 2" key="1">
    <citation type="submission" date="2016-11" db="EMBL/GenBank/DDBJ databases">
        <authorList>
            <person name="Jaros S."/>
            <person name="Januszkiewicz K."/>
            <person name="Wedrychowicz H."/>
        </authorList>
    </citation>
    <scope>NUCLEOTIDE SEQUENCE [LARGE SCALE GENOMIC DNA]</scope>
    <source>
        <strain evidence="1 2">DSM 6792</strain>
    </source>
</reference>
<gene>
    <name evidence="1" type="ORF">SAMN05444388_10687</name>
</gene>
<dbReference type="Proteomes" id="UP000184112">
    <property type="component" value="Unassembled WGS sequence"/>
</dbReference>
<evidence type="ECO:0000313" key="2">
    <source>
        <dbReference type="Proteomes" id="UP000184112"/>
    </source>
</evidence>
<evidence type="ECO:0000313" key="1">
    <source>
        <dbReference type="EMBL" id="SHH06309.1"/>
    </source>
</evidence>
<proteinExistence type="predicted"/>
<name>A0A1M5PXX0_FLAJO</name>
<dbReference type="EMBL" id="FQWH01000006">
    <property type="protein sequence ID" value="SHH06309.1"/>
    <property type="molecule type" value="Genomic_DNA"/>
</dbReference>
<accession>A0A1M5PXX0</accession>
<dbReference type="RefSeq" id="WP_073409853.1">
    <property type="nucleotide sequence ID" value="NZ_FQWH01000006.1"/>
</dbReference>
<organism evidence="1 2">
    <name type="scientific">Flavobacterium johnsoniae</name>
    <name type="common">Cytophaga johnsonae</name>
    <dbReference type="NCBI Taxonomy" id="986"/>
    <lineage>
        <taxon>Bacteria</taxon>
        <taxon>Pseudomonadati</taxon>
        <taxon>Bacteroidota</taxon>
        <taxon>Flavobacteriia</taxon>
        <taxon>Flavobacteriales</taxon>
        <taxon>Flavobacteriaceae</taxon>
        <taxon>Flavobacterium</taxon>
    </lineage>
</organism>
<sequence length="77" mass="9038">MNTLELKNILISEIEKIDDDIFLSALKTILDSRKTSSPKIYSEQYNEDLKVAEEDIQSGNYYSHNEVKSKIEQWKKK</sequence>
<protein>
    <submittedName>
        <fullName evidence="1">Uncharacterized protein</fullName>
    </submittedName>
</protein>
<dbReference type="AlphaFoldDB" id="A0A1M5PXX0"/>